<accession>A0A419W3Y7</accession>
<reference evidence="3 4" key="1">
    <citation type="submission" date="2018-09" db="EMBL/GenBank/DDBJ databases">
        <title>Genomic Encyclopedia of Archaeal and Bacterial Type Strains, Phase II (KMG-II): from individual species to whole genera.</title>
        <authorList>
            <person name="Goeker M."/>
        </authorList>
    </citation>
    <scope>NUCLEOTIDE SEQUENCE [LARGE SCALE GENOMIC DNA]</scope>
    <source>
        <strain evidence="3 4">DSM 27148</strain>
    </source>
</reference>
<dbReference type="AlphaFoldDB" id="A0A419W3Y7"/>
<organism evidence="3 4">
    <name type="scientific">Mangrovibacterium diazotrophicum</name>
    <dbReference type="NCBI Taxonomy" id="1261403"/>
    <lineage>
        <taxon>Bacteria</taxon>
        <taxon>Pseudomonadati</taxon>
        <taxon>Bacteroidota</taxon>
        <taxon>Bacteroidia</taxon>
        <taxon>Marinilabiliales</taxon>
        <taxon>Prolixibacteraceae</taxon>
        <taxon>Mangrovibacterium</taxon>
    </lineage>
</organism>
<dbReference type="InterPro" id="IPR052037">
    <property type="entry name" value="LPS_export_LptA"/>
</dbReference>
<dbReference type="GO" id="GO:0009279">
    <property type="term" value="C:cell outer membrane"/>
    <property type="evidence" value="ECO:0007669"/>
    <property type="project" value="TreeGrafter"/>
</dbReference>
<dbReference type="PANTHER" id="PTHR36504:SF1">
    <property type="entry name" value="LIPOPOLYSACCHARIDE EXPORT SYSTEM PROTEIN LPTA"/>
    <property type="match status" value="1"/>
</dbReference>
<dbReference type="PANTHER" id="PTHR36504">
    <property type="entry name" value="LIPOPOLYSACCHARIDE EXPORT SYSTEM PROTEIN LPTA"/>
    <property type="match status" value="1"/>
</dbReference>
<evidence type="ECO:0000259" key="2">
    <source>
        <dbReference type="Pfam" id="PF13100"/>
    </source>
</evidence>
<sequence length="505" mass="57520">MSHSGHKLQFLLLLLFALPFGLMAQNKAEVKIVQAETWKNNQKIVKNANRLLGDVIIDHEDIRMWCDSAYMYTDTNIVDAFGRVHILKSDTLNMYARYVRYNGDTKWAFASGNVKLINKQVTLTTDTLNYDMNQGVGYYDDYGTVQDSANTLYSKIGEYYTQLDKAYFKTEVDVTTDTYKMLSDTLVYEPKTGITSIVGPTTIFDEKDTLIASSGFYNTKTGETELHKYPIIKTEGQDITAESIFYNKISGDGLAVGDASIHDFKNRVIVKGNRITYNDIRKESLVNDSALVLFYTQKDTLFMHADTLRTLPDSIPDEKIVKGYFNVKFFRQDLQGKCDSLVYFTRDSTLCLHHDPIIWSETNQLTANYMEMVAKDSINQEFTMTQNSFIVAQQDSAMFNQIKGRNMKGYIRGNQLYKIDVDGNGQSLYYASDDTGVIGLNKAQSSTIEIRLQDSKVTRIAFVTTPDGQLVPIPEVTEPEKKLPGFNWLDDQRPKKLEDIFIKQK</sequence>
<dbReference type="GO" id="GO:0017089">
    <property type="term" value="F:glycolipid transfer activity"/>
    <property type="evidence" value="ECO:0007669"/>
    <property type="project" value="TreeGrafter"/>
</dbReference>
<dbReference type="OrthoDB" id="9805931at2"/>
<dbReference type="Pfam" id="PF13100">
    <property type="entry name" value="OstA_2"/>
    <property type="match status" value="1"/>
</dbReference>
<dbReference type="Gene3D" id="2.60.450.10">
    <property type="entry name" value="Lipopolysaccharide (LPS) transport protein A like domain"/>
    <property type="match status" value="2"/>
</dbReference>
<evidence type="ECO:0000313" key="3">
    <source>
        <dbReference type="EMBL" id="RKD90150.1"/>
    </source>
</evidence>
<keyword evidence="1" id="KW-0732">Signal</keyword>
<dbReference type="Proteomes" id="UP000283387">
    <property type="component" value="Unassembled WGS sequence"/>
</dbReference>
<protein>
    <submittedName>
        <fullName evidence="3">OstA-like protein</fullName>
    </submittedName>
</protein>
<comment type="caution">
    <text evidence="3">The sequence shown here is derived from an EMBL/GenBank/DDBJ whole genome shotgun (WGS) entry which is preliminary data.</text>
</comment>
<dbReference type="InterPro" id="IPR005653">
    <property type="entry name" value="OstA-like_N"/>
</dbReference>
<dbReference type="GO" id="GO:0015920">
    <property type="term" value="P:lipopolysaccharide transport"/>
    <property type="evidence" value="ECO:0007669"/>
    <property type="project" value="TreeGrafter"/>
</dbReference>
<dbReference type="EMBL" id="RAPN01000001">
    <property type="protein sequence ID" value="RKD90150.1"/>
    <property type="molecule type" value="Genomic_DNA"/>
</dbReference>
<evidence type="ECO:0000256" key="1">
    <source>
        <dbReference type="ARBA" id="ARBA00022729"/>
    </source>
</evidence>
<gene>
    <name evidence="3" type="ORF">BC643_0486</name>
</gene>
<name>A0A419W3Y7_9BACT</name>
<evidence type="ECO:0000313" key="4">
    <source>
        <dbReference type="Proteomes" id="UP000283387"/>
    </source>
</evidence>
<dbReference type="GO" id="GO:0030288">
    <property type="term" value="C:outer membrane-bounded periplasmic space"/>
    <property type="evidence" value="ECO:0007669"/>
    <property type="project" value="TreeGrafter"/>
</dbReference>
<keyword evidence="4" id="KW-1185">Reference proteome</keyword>
<proteinExistence type="predicted"/>
<feature type="domain" description="Organic solvent tolerance-like N-terminal" evidence="2">
    <location>
        <begin position="28"/>
        <end position="184"/>
    </location>
</feature>